<dbReference type="SUPFAM" id="SSF88713">
    <property type="entry name" value="Glycoside hydrolase/deacetylase"/>
    <property type="match status" value="1"/>
</dbReference>
<dbReference type="Proteomes" id="UP000642070">
    <property type="component" value="Unassembled WGS sequence"/>
</dbReference>
<feature type="domain" description="NodB homology" evidence="1">
    <location>
        <begin position="43"/>
        <end position="230"/>
    </location>
</feature>
<dbReference type="GO" id="GO:0016810">
    <property type="term" value="F:hydrolase activity, acting on carbon-nitrogen (but not peptide) bonds"/>
    <property type="evidence" value="ECO:0007669"/>
    <property type="project" value="InterPro"/>
</dbReference>
<dbReference type="PANTHER" id="PTHR10587">
    <property type="entry name" value="GLYCOSYL TRANSFERASE-RELATED"/>
    <property type="match status" value="1"/>
</dbReference>
<proteinExistence type="predicted"/>
<name>A0A917WZ20_9ACTN</name>
<dbReference type="PANTHER" id="PTHR10587:SF137">
    <property type="entry name" value="4-DEOXY-4-FORMAMIDO-L-ARABINOSE-PHOSPHOUNDECAPRENOL DEFORMYLASE ARND-RELATED"/>
    <property type="match status" value="1"/>
</dbReference>
<dbReference type="Pfam" id="PF01522">
    <property type="entry name" value="Polysacc_deac_1"/>
    <property type="match status" value="1"/>
</dbReference>
<sequence length="237" mass="25256">MRPWLLATGVSAAVVALHAGPAVTALPSVRRRLRALSGVGRPGTVALTLDDGPDPGSTPAFLRSLERLRIPATFFVLGEMAARAPGLLHRMREDGHEIGVHGWTHRDHLRMTPGHVYDELARTADLILRTCGVPPVWFRPPYGILSAGSVLAAARLGLRPVLWSAWGRDWEAGATPGTVLSHLRSGGIRGGATLLLHDSDCAAAPGAWRSALGALTAIAGECERQGLRFARMSHHLP</sequence>
<reference evidence="2" key="1">
    <citation type="journal article" date="2014" name="Int. J. Syst. Evol. Microbiol.">
        <title>Complete genome sequence of Corynebacterium casei LMG S-19264T (=DSM 44701T), isolated from a smear-ripened cheese.</title>
        <authorList>
            <consortium name="US DOE Joint Genome Institute (JGI-PGF)"/>
            <person name="Walter F."/>
            <person name="Albersmeier A."/>
            <person name="Kalinowski J."/>
            <person name="Ruckert C."/>
        </authorList>
    </citation>
    <scope>NUCLEOTIDE SEQUENCE</scope>
    <source>
        <strain evidence="2">JCM 19831</strain>
    </source>
</reference>
<gene>
    <name evidence="2" type="ORF">GCM10007977_050450</name>
</gene>
<dbReference type="InterPro" id="IPR002509">
    <property type="entry name" value="NODB_dom"/>
</dbReference>
<dbReference type="CDD" id="cd10959">
    <property type="entry name" value="CE4_NodB_like_3"/>
    <property type="match status" value="1"/>
</dbReference>
<comment type="caution">
    <text evidence="2">The sequence shown here is derived from an EMBL/GenBank/DDBJ whole genome shotgun (WGS) entry which is preliminary data.</text>
</comment>
<dbReference type="AlphaFoldDB" id="A0A917WZ20"/>
<dbReference type="Gene3D" id="3.20.20.370">
    <property type="entry name" value="Glycoside hydrolase/deacetylase"/>
    <property type="match status" value="1"/>
</dbReference>
<accession>A0A917WZ20</accession>
<dbReference type="EMBL" id="BMPI01000025">
    <property type="protein sequence ID" value="GGM42789.1"/>
    <property type="molecule type" value="Genomic_DNA"/>
</dbReference>
<evidence type="ECO:0000313" key="3">
    <source>
        <dbReference type="Proteomes" id="UP000642070"/>
    </source>
</evidence>
<keyword evidence="3" id="KW-1185">Reference proteome</keyword>
<organism evidence="2 3">
    <name type="scientific">Dactylosporangium sucinum</name>
    <dbReference type="NCBI Taxonomy" id="1424081"/>
    <lineage>
        <taxon>Bacteria</taxon>
        <taxon>Bacillati</taxon>
        <taxon>Actinomycetota</taxon>
        <taxon>Actinomycetes</taxon>
        <taxon>Micromonosporales</taxon>
        <taxon>Micromonosporaceae</taxon>
        <taxon>Dactylosporangium</taxon>
    </lineage>
</organism>
<dbReference type="InterPro" id="IPR050248">
    <property type="entry name" value="Polysacc_deacetylase_ArnD"/>
</dbReference>
<dbReference type="GO" id="GO:0005975">
    <property type="term" value="P:carbohydrate metabolic process"/>
    <property type="evidence" value="ECO:0007669"/>
    <property type="project" value="InterPro"/>
</dbReference>
<dbReference type="RefSeq" id="WP_190252398.1">
    <property type="nucleotide sequence ID" value="NZ_BMPI01000025.1"/>
</dbReference>
<reference evidence="2" key="2">
    <citation type="submission" date="2020-09" db="EMBL/GenBank/DDBJ databases">
        <authorList>
            <person name="Sun Q."/>
            <person name="Ohkuma M."/>
        </authorList>
    </citation>
    <scope>NUCLEOTIDE SEQUENCE</scope>
    <source>
        <strain evidence="2">JCM 19831</strain>
    </source>
</reference>
<dbReference type="PROSITE" id="PS51677">
    <property type="entry name" value="NODB"/>
    <property type="match status" value="1"/>
</dbReference>
<evidence type="ECO:0000259" key="1">
    <source>
        <dbReference type="PROSITE" id="PS51677"/>
    </source>
</evidence>
<dbReference type="InterPro" id="IPR011330">
    <property type="entry name" value="Glyco_hydro/deAcase_b/a-brl"/>
</dbReference>
<protein>
    <submittedName>
        <fullName evidence="2">Polysaccharide deacetylase familiy protein</fullName>
    </submittedName>
</protein>
<evidence type="ECO:0000313" key="2">
    <source>
        <dbReference type="EMBL" id="GGM42789.1"/>
    </source>
</evidence>